<evidence type="ECO:0000259" key="2">
    <source>
        <dbReference type="PROSITE" id="PS50887"/>
    </source>
</evidence>
<proteinExistence type="predicted"/>
<dbReference type="Gene3D" id="3.30.70.270">
    <property type="match status" value="1"/>
</dbReference>
<dbReference type="InterPro" id="IPR029787">
    <property type="entry name" value="Nucleotide_cyclase"/>
</dbReference>
<keyword evidence="1" id="KW-0812">Transmembrane</keyword>
<keyword evidence="4" id="KW-1185">Reference proteome</keyword>
<evidence type="ECO:0000313" key="3">
    <source>
        <dbReference type="EMBL" id="GGB02282.1"/>
    </source>
</evidence>
<feature type="transmembrane region" description="Helical" evidence="1">
    <location>
        <begin position="6"/>
        <end position="23"/>
    </location>
</feature>
<keyword evidence="1" id="KW-1133">Transmembrane helix</keyword>
<dbReference type="PROSITE" id="PS50887">
    <property type="entry name" value="GGDEF"/>
    <property type="match status" value="1"/>
</dbReference>
<dbReference type="Proteomes" id="UP000651977">
    <property type="component" value="Unassembled WGS sequence"/>
</dbReference>
<sequence>MAELFGLFSYFLHFALLICLRFAPKRACEEVTVADALIRIYYQVSAFFSALRPHWHWLLLLLLLLSVQFALNSYIGEFKQAWEWDWVDIVGEGLSALMVFCWLLLILSVRTKGRVTHLFALGLILLDIALVQDLLDEFIRLPENIQWDSVLEASPVGLLLITAAFWCWRREQQTTNLYLGKRQHIFSQPNDLDKSLHIPDLAYLKQNLIKRAANLAQWQHTGLLFIEVRQFNHLLHQHGAKHGNQLLLKVSELLLLSLRANDLLCHYAAARFVVVFSDVRPEQARQLAAELQQNIESFSLPVAGEACRLTIDSGLALASSANSSQSLLNQALDDLAKNKQSND</sequence>
<comment type="caution">
    <text evidence="3">The sequence shown here is derived from an EMBL/GenBank/DDBJ whole genome shotgun (WGS) entry which is preliminary data.</text>
</comment>
<gene>
    <name evidence="3" type="ORF">GCM10007414_14470</name>
</gene>
<organism evidence="3 4">
    <name type="scientific">Agarivorans gilvus</name>
    <dbReference type="NCBI Taxonomy" id="680279"/>
    <lineage>
        <taxon>Bacteria</taxon>
        <taxon>Pseudomonadati</taxon>
        <taxon>Pseudomonadota</taxon>
        <taxon>Gammaproteobacteria</taxon>
        <taxon>Alteromonadales</taxon>
        <taxon>Alteromonadaceae</taxon>
        <taxon>Agarivorans</taxon>
    </lineage>
</organism>
<evidence type="ECO:0000313" key="4">
    <source>
        <dbReference type="Proteomes" id="UP000651977"/>
    </source>
</evidence>
<feature type="transmembrane region" description="Helical" evidence="1">
    <location>
        <begin position="55"/>
        <end position="74"/>
    </location>
</feature>
<feature type="transmembrane region" description="Helical" evidence="1">
    <location>
        <begin position="147"/>
        <end position="168"/>
    </location>
</feature>
<dbReference type="InterPro" id="IPR043128">
    <property type="entry name" value="Rev_trsase/Diguanyl_cyclase"/>
</dbReference>
<feature type="transmembrane region" description="Helical" evidence="1">
    <location>
        <begin position="118"/>
        <end position="135"/>
    </location>
</feature>
<evidence type="ECO:0000256" key="1">
    <source>
        <dbReference type="SAM" id="Phobius"/>
    </source>
</evidence>
<protein>
    <recommendedName>
        <fullName evidence="2">GGDEF domain-containing protein</fullName>
    </recommendedName>
</protein>
<feature type="transmembrane region" description="Helical" evidence="1">
    <location>
        <begin position="86"/>
        <end position="106"/>
    </location>
</feature>
<dbReference type="NCBIfam" id="TIGR00254">
    <property type="entry name" value="GGDEF"/>
    <property type="match status" value="1"/>
</dbReference>
<reference evidence="4" key="1">
    <citation type="journal article" date="2019" name="Int. J. Syst. Evol. Microbiol.">
        <title>The Global Catalogue of Microorganisms (GCM) 10K type strain sequencing project: providing services to taxonomists for standard genome sequencing and annotation.</title>
        <authorList>
            <consortium name="The Broad Institute Genomics Platform"/>
            <consortium name="The Broad Institute Genome Sequencing Center for Infectious Disease"/>
            <person name="Wu L."/>
            <person name="Ma J."/>
        </authorList>
    </citation>
    <scope>NUCLEOTIDE SEQUENCE [LARGE SCALE GENOMIC DNA]</scope>
    <source>
        <strain evidence="4">CGMCC 1.10131</strain>
    </source>
</reference>
<dbReference type="SUPFAM" id="SSF55073">
    <property type="entry name" value="Nucleotide cyclase"/>
    <property type="match status" value="1"/>
</dbReference>
<accession>A0ABQ1HZL5</accession>
<name>A0ABQ1HZL5_9ALTE</name>
<dbReference type="InterPro" id="IPR000160">
    <property type="entry name" value="GGDEF_dom"/>
</dbReference>
<keyword evidence="1" id="KW-0472">Membrane</keyword>
<feature type="domain" description="GGDEF" evidence="2">
    <location>
        <begin position="219"/>
        <end position="343"/>
    </location>
</feature>
<dbReference type="EMBL" id="BMDY01000007">
    <property type="protein sequence ID" value="GGB02282.1"/>
    <property type="molecule type" value="Genomic_DNA"/>
</dbReference>
<dbReference type="SMART" id="SM00267">
    <property type="entry name" value="GGDEF"/>
    <property type="match status" value="1"/>
</dbReference>
<dbReference type="Pfam" id="PF00990">
    <property type="entry name" value="GGDEF"/>
    <property type="match status" value="1"/>
</dbReference>